<sequence length="408" mass="48665">MSTSKLDTMIDDLAGEPSNDFWMKRKLIAQCQSELSENNWNTNTLHNKVKIEIYNIISKMPQIITQYVNKHPSFSVINAMKDIQILLTPYLDYFVSDDVRIFEDRNTALSKESLYQAIRHYLQVVHNNRQTYKEYKKKPRELLQFLRPDFKLSNLQLFSLEIILCDGIIVFLMPDELMDRLDLADEGTLLWQKSEHYTEKWMREGSSIGRYLSIIIRQKTYNEDRLLKQIFEKPWTLEHELQHVYNAFYMEHESDYIGIQTELYSTAKNEIIAQFKNKESIWTVLYQMKGKGYDYIGQKKEYRTKSLPREIKKREERMQVLENINAPEIIMKNERDILAGEMSDVETLSDPDKLNIFRKQYYTNLWKHIHHAGTFIAWSLDTKKIQDPYMILAITPIDQWDKLVELIE</sequence>
<comment type="caution">
    <text evidence="1">The sequence shown here is derived from an EMBL/GenBank/DDBJ whole genome shotgun (WGS) entry which is preliminary data.</text>
</comment>
<dbReference type="EMBL" id="AMFJ01036174">
    <property type="protein sequence ID" value="EKD24713.1"/>
    <property type="molecule type" value="Genomic_DNA"/>
</dbReference>
<reference evidence="1" key="1">
    <citation type="journal article" date="2012" name="Science">
        <title>Fermentation, hydrogen, and sulfur metabolism in multiple uncultivated bacterial phyla.</title>
        <authorList>
            <person name="Wrighton K.C."/>
            <person name="Thomas B.C."/>
            <person name="Sharon I."/>
            <person name="Miller C.S."/>
            <person name="Castelle C.J."/>
            <person name="VerBerkmoes N.C."/>
            <person name="Wilkins M.J."/>
            <person name="Hettich R.L."/>
            <person name="Lipton M.S."/>
            <person name="Williams K.H."/>
            <person name="Long P.E."/>
            <person name="Banfield J.F."/>
        </authorList>
    </citation>
    <scope>NUCLEOTIDE SEQUENCE [LARGE SCALE GENOMIC DNA]</scope>
</reference>
<accession>K1XWD6</accession>
<dbReference type="AlphaFoldDB" id="K1XWD6"/>
<proteinExistence type="predicted"/>
<organism evidence="1">
    <name type="scientific">uncultured bacterium</name>
    <name type="common">gcode 4</name>
    <dbReference type="NCBI Taxonomy" id="1234023"/>
    <lineage>
        <taxon>Bacteria</taxon>
        <taxon>environmental samples</taxon>
    </lineage>
</organism>
<name>K1XWD6_9BACT</name>
<protein>
    <submittedName>
        <fullName evidence="1">Uncharacterized protein</fullName>
    </submittedName>
</protein>
<evidence type="ECO:0000313" key="1">
    <source>
        <dbReference type="EMBL" id="EKD24713.1"/>
    </source>
</evidence>
<gene>
    <name evidence="1" type="ORF">ACD_80C00167G0011</name>
</gene>